<reference evidence="1" key="1">
    <citation type="journal article" date="2019" name="Emerg. Microbes Infect.">
        <title>Comprehensive subspecies identification of 175 nontuberculous mycobacteria species based on 7547 genomic profiles.</title>
        <authorList>
            <person name="Matsumoto Y."/>
            <person name="Kinjo T."/>
            <person name="Motooka D."/>
            <person name="Nabeya D."/>
            <person name="Jung N."/>
            <person name="Uechi K."/>
            <person name="Horii T."/>
            <person name="Iida T."/>
            <person name="Fujita J."/>
            <person name="Nakamura S."/>
        </authorList>
    </citation>
    <scope>NUCLEOTIDE SEQUENCE [LARGE SCALE GENOMIC DNA]</scope>
    <source>
        <strain evidence="1">JCM 13671</strain>
    </source>
</reference>
<organism evidence="1 2">
    <name type="scientific">Mycolicibacterium confluentis</name>
    <dbReference type="NCBI Taxonomy" id="28047"/>
    <lineage>
        <taxon>Bacteria</taxon>
        <taxon>Bacillati</taxon>
        <taxon>Actinomycetota</taxon>
        <taxon>Actinomycetes</taxon>
        <taxon>Mycobacteriales</taxon>
        <taxon>Mycobacteriaceae</taxon>
        <taxon>Mycolicibacterium</taxon>
    </lineage>
</organism>
<keyword evidence="2" id="KW-1185">Reference proteome</keyword>
<dbReference type="EMBL" id="AP022612">
    <property type="protein sequence ID" value="BBZ31406.1"/>
    <property type="molecule type" value="Genomic_DNA"/>
</dbReference>
<evidence type="ECO:0000313" key="1">
    <source>
        <dbReference type="EMBL" id="BBZ31406.1"/>
    </source>
</evidence>
<accession>A0A7I7XQA1</accession>
<dbReference type="AlphaFoldDB" id="A0A7I7XQA1"/>
<dbReference type="Proteomes" id="UP000466931">
    <property type="component" value="Chromosome"/>
</dbReference>
<sequence length="61" mass="6984">MDLVTQRRIVEENCYRTGVCTHEATVRAGGIATPLRHTELWIDAELWTARCAFAENRIPQL</sequence>
<gene>
    <name evidence="1" type="ORF">MCNF_00110</name>
</gene>
<name>A0A7I7XQA1_9MYCO</name>
<evidence type="ECO:0000313" key="2">
    <source>
        <dbReference type="Proteomes" id="UP000466931"/>
    </source>
</evidence>
<protein>
    <submittedName>
        <fullName evidence="1">Uncharacterized protein</fullName>
    </submittedName>
</protein>
<reference evidence="1" key="2">
    <citation type="submission" date="2020-02" db="EMBL/GenBank/DDBJ databases">
        <authorList>
            <person name="Matsumoto Y."/>
            <person name="Motooka D."/>
            <person name="Nakamura S."/>
        </authorList>
    </citation>
    <scope>NUCLEOTIDE SEQUENCE</scope>
    <source>
        <strain evidence="1">JCM 13671</strain>
    </source>
</reference>
<proteinExistence type="predicted"/>